<reference evidence="1" key="1">
    <citation type="submission" date="2022-08" db="EMBL/GenBank/DDBJ databases">
        <authorList>
            <person name="Giroux E."/>
            <person name="Giroux E."/>
        </authorList>
    </citation>
    <scope>NUCLEOTIDE SEQUENCE</scope>
    <source>
        <strain evidence="1">H1091258</strain>
    </source>
</reference>
<sequence>MLVDAKTRNVVLEPPHDAVAAALDQAEQYGLATTWPPSAADGALQHSLNDHISNLAQNLPDTGADIDSTRRWLNAALDFRQTALKHPVAWTGAELHSLSGLELCEYLVECGLGKCQAREVARDVVSARETRATWITKITEMKQTMIEQAHDTCTEDFKVCDTIRMSSILACLFMISGCNVGWTYSLKVARF</sequence>
<evidence type="ECO:0000313" key="1">
    <source>
        <dbReference type="EMBL" id="CAI0654335.1"/>
    </source>
</evidence>
<keyword evidence="2" id="KW-1185">Reference proteome</keyword>
<organism evidence="1 2">
    <name type="scientific">Colletotrichum noveboracense</name>
    <dbReference type="NCBI Taxonomy" id="2664923"/>
    <lineage>
        <taxon>Eukaryota</taxon>
        <taxon>Fungi</taxon>
        <taxon>Dikarya</taxon>
        <taxon>Ascomycota</taxon>
        <taxon>Pezizomycotina</taxon>
        <taxon>Sordariomycetes</taxon>
        <taxon>Hypocreomycetidae</taxon>
        <taxon>Glomerellales</taxon>
        <taxon>Glomerellaceae</taxon>
        <taxon>Colletotrichum</taxon>
        <taxon>Colletotrichum gloeosporioides species complex</taxon>
    </lineage>
</organism>
<proteinExistence type="predicted"/>
<evidence type="ECO:0000313" key="2">
    <source>
        <dbReference type="Proteomes" id="UP001152533"/>
    </source>
</evidence>
<dbReference type="AlphaFoldDB" id="A0A9W4S7D8"/>
<name>A0A9W4S7D8_9PEZI</name>
<dbReference type="Proteomes" id="UP001152533">
    <property type="component" value="Unassembled WGS sequence"/>
</dbReference>
<accession>A0A9W4S7D8</accession>
<feature type="non-terminal residue" evidence="1">
    <location>
        <position position="1"/>
    </location>
</feature>
<dbReference type="EMBL" id="CAMGZC010002078">
    <property type="protein sequence ID" value="CAI0654335.1"/>
    <property type="molecule type" value="Genomic_DNA"/>
</dbReference>
<comment type="caution">
    <text evidence="1">The sequence shown here is derived from an EMBL/GenBank/DDBJ whole genome shotgun (WGS) entry which is preliminary data.</text>
</comment>
<protein>
    <submittedName>
        <fullName evidence="1">Uncharacterized protein</fullName>
    </submittedName>
</protein>
<gene>
    <name evidence="1" type="ORF">CGXH109_LOCUS136962</name>
</gene>